<evidence type="ECO:0000313" key="4">
    <source>
        <dbReference type="Proteomes" id="UP001431199"/>
    </source>
</evidence>
<dbReference type="RefSeq" id="WP_260978676.1">
    <property type="nucleotide sequence ID" value="NZ_JAODBU010000007.1"/>
</dbReference>
<dbReference type="InterPro" id="IPR002053">
    <property type="entry name" value="Glyco_hydro_25"/>
</dbReference>
<proteinExistence type="inferred from homology"/>
<dbReference type="InterPro" id="IPR013783">
    <property type="entry name" value="Ig-like_fold"/>
</dbReference>
<dbReference type="EMBL" id="JAODBU010000007">
    <property type="protein sequence ID" value="MCT7398947.1"/>
    <property type="molecule type" value="Genomic_DNA"/>
</dbReference>
<comment type="caution">
    <text evidence="3">The sequence shown here is derived from an EMBL/GenBank/DDBJ whole genome shotgun (WGS) entry which is preliminary data.</text>
</comment>
<keyword evidence="4" id="KW-1185">Reference proteome</keyword>
<reference evidence="3" key="1">
    <citation type="submission" date="2022-09" db="EMBL/GenBank/DDBJ databases">
        <title>Eubacterium sp. LFL-14 isolated from human feces.</title>
        <authorList>
            <person name="Liu F."/>
        </authorList>
    </citation>
    <scope>NUCLEOTIDE SEQUENCE</scope>
    <source>
        <strain evidence="3">LFL-14</strain>
    </source>
</reference>
<dbReference type="Gene3D" id="3.20.20.80">
    <property type="entry name" value="Glycosidases"/>
    <property type="match status" value="1"/>
</dbReference>
<evidence type="ECO:0000313" key="3">
    <source>
        <dbReference type="EMBL" id="MCT7398947.1"/>
    </source>
</evidence>
<dbReference type="PANTHER" id="PTHR34135:SF2">
    <property type="entry name" value="LYSOZYME"/>
    <property type="match status" value="1"/>
</dbReference>
<dbReference type="InterPro" id="IPR017853">
    <property type="entry name" value="GH"/>
</dbReference>
<feature type="signal peptide" evidence="2">
    <location>
        <begin position="1"/>
        <end position="20"/>
    </location>
</feature>
<dbReference type="SUPFAM" id="SSF51445">
    <property type="entry name" value="(Trans)glycosidases"/>
    <property type="match status" value="1"/>
</dbReference>
<dbReference type="Gene3D" id="2.60.40.10">
    <property type="entry name" value="Immunoglobulins"/>
    <property type="match status" value="2"/>
</dbReference>
<gene>
    <name evidence="3" type="ORF">N5B56_07585</name>
</gene>
<protein>
    <submittedName>
        <fullName evidence="3">GH25 family lysozyme</fullName>
    </submittedName>
</protein>
<comment type="similarity">
    <text evidence="1">Belongs to the glycosyl hydrolase 25 family.</text>
</comment>
<organism evidence="3 4">
    <name type="scientific">Eubacterium album</name>
    <dbReference type="NCBI Taxonomy" id="2978477"/>
    <lineage>
        <taxon>Bacteria</taxon>
        <taxon>Bacillati</taxon>
        <taxon>Bacillota</taxon>
        <taxon>Clostridia</taxon>
        <taxon>Eubacteriales</taxon>
        <taxon>Eubacteriaceae</taxon>
        <taxon>Eubacterium</taxon>
    </lineage>
</organism>
<dbReference type="PROSITE" id="PS51904">
    <property type="entry name" value="GLYCOSYL_HYDROL_F25_2"/>
    <property type="match status" value="1"/>
</dbReference>
<dbReference type="PANTHER" id="PTHR34135">
    <property type="entry name" value="LYSOZYME"/>
    <property type="match status" value="1"/>
</dbReference>
<evidence type="ECO:0000256" key="1">
    <source>
        <dbReference type="ARBA" id="ARBA00010646"/>
    </source>
</evidence>
<dbReference type="Pfam" id="PF01183">
    <property type="entry name" value="Glyco_hydro_25"/>
    <property type="match status" value="1"/>
</dbReference>
<dbReference type="CDD" id="cd06414">
    <property type="entry name" value="GH25_LytC-like"/>
    <property type="match status" value="1"/>
</dbReference>
<feature type="chain" id="PRO_5047056821" evidence="2">
    <location>
        <begin position="21"/>
        <end position="422"/>
    </location>
</feature>
<sequence length="422" mass="49204">MKKLLYAVTSICLMTGIIFCNNVNTEAKVINNKIVYAKNNENGIAIKWDVVRNATKYVVYRTNQDGKFEEYDTVNYGNKYLDENVETGEEYRYVIYSYRYSKKIAESDESEKIVGDPKTVTNVTAKTGKGDEICITWDINPYASGYYVYKSSDNKNWDKIGTVYENEGKYIDKNTEYNILNNSTKLNAKLVYKYKVKAFENIDGITYTSKISNSYGMAIQEKGIDVSHHNGKIDWKKIKKSGVDFAMIRIGYGDSKKGGIKDKKFKYNMKNAKANGVEIGVYFYSYADNIREAKKEAKYVIKKMKKYNIDYPIAYDFENDYRRKRKLKKKNTKIIDAFCKTVEDAGYNTVIYSDANYFRDFLYTKKLAKYGLWVARWTYDKNDFRDYDLENVLIWQYSDKGRIKGCDYPLDLNASFICKNDN</sequence>
<evidence type="ECO:0000256" key="2">
    <source>
        <dbReference type="SAM" id="SignalP"/>
    </source>
</evidence>
<name>A0ABT2M3G9_9FIRM</name>
<accession>A0ABT2M3G9</accession>
<dbReference type="Proteomes" id="UP001431199">
    <property type="component" value="Unassembled WGS sequence"/>
</dbReference>
<keyword evidence="2" id="KW-0732">Signal</keyword>